<dbReference type="InterPro" id="IPR050317">
    <property type="entry name" value="Plant_Fungal_Acyltransferase"/>
</dbReference>
<proteinExistence type="inferred from homology"/>
<dbReference type="FunFam" id="3.30.559.10:FF:000008">
    <property type="entry name" value="Tryptamine hydroxycinnamoyl transferase"/>
    <property type="match status" value="1"/>
</dbReference>
<evidence type="ECO:0000313" key="4">
    <source>
        <dbReference type="EMBL" id="KAF6168169.1"/>
    </source>
</evidence>
<keyword evidence="2" id="KW-0808">Transferase</keyword>
<name>A0A7J7NLU2_9MAGN</name>
<evidence type="ECO:0000256" key="1">
    <source>
        <dbReference type="ARBA" id="ARBA00009861"/>
    </source>
</evidence>
<dbReference type="SUPFAM" id="SSF52777">
    <property type="entry name" value="CoA-dependent acyltransferases"/>
    <property type="match status" value="1"/>
</dbReference>
<evidence type="ECO:0000256" key="2">
    <source>
        <dbReference type="ARBA" id="ARBA00022679"/>
    </source>
</evidence>
<comment type="caution">
    <text evidence="4">The sequence shown here is derived from an EMBL/GenBank/DDBJ whole genome shotgun (WGS) entry which is preliminary data.</text>
</comment>
<evidence type="ECO:0000313" key="5">
    <source>
        <dbReference type="Proteomes" id="UP000541444"/>
    </source>
</evidence>
<dbReference type="PANTHER" id="PTHR31642">
    <property type="entry name" value="TRICHOTHECENE 3-O-ACETYLTRANSFERASE"/>
    <property type="match status" value="1"/>
</dbReference>
<dbReference type="Proteomes" id="UP000541444">
    <property type="component" value="Unassembled WGS sequence"/>
</dbReference>
<dbReference type="AlphaFoldDB" id="A0A7J7NLU2"/>
<dbReference type="Gene3D" id="3.30.559.10">
    <property type="entry name" value="Chloramphenicol acetyltransferase-like domain"/>
    <property type="match status" value="2"/>
</dbReference>
<dbReference type="GO" id="GO:0016747">
    <property type="term" value="F:acyltransferase activity, transferring groups other than amino-acyl groups"/>
    <property type="evidence" value="ECO:0007669"/>
    <property type="project" value="TreeGrafter"/>
</dbReference>
<organism evidence="4 5">
    <name type="scientific">Kingdonia uniflora</name>
    <dbReference type="NCBI Taxonomy" id="39325"/>
    <lineage>
        <taxon>Eukaryota</taxon>
        <taxon>Viridiplantae</taxon>
        <taxon>Streptophyta</taxon>
        <taxon>Embryophyta</taxon>
        <taxon>Tracheophyta</taxon>
        <taxon>Spermatophyta</taxon>
        <taxon>Magnoliopsida</taxon>
        <taxon>Ranunculales</taxon>
        <taxon>Circaeasteraceae</taxon>
        <taxon>Kingdonia</taxon>
    </lineage>
</organism>
<evidence type="ECO:0000256" key="3">
    <source>
        <dbReference type="ARBA" id="ARBA00023315"/>
    </source>
</evidence>
<keyword evidence="5" id="KW-1185">Reference proteome</keyword>
<accession>A0A7J7NLU2</accession>
<comment type="similarity">
    <text evidence="1">Belongs to the plant acyltransferase family.</text>
</comment>
<dbReference type="EMBL" id="JACGCM010000704">
    <property type="protein sequence ID" value="KAF6168169.1"/>
    <property type="molecule type" value="Genomic_DNA"/>
</dbReference>
<dbReference type="InterPro" id="IPR023213">
    <property type="entry name" value="CAT-like_dom_sf"/>
</dbReference>
<sequence>MAIGLINNTILKAYPSSSHPNPNTLVPLTIFDKAAFDLHVVVLYAFGPPMPSNEVMKDALSKVLAHFPHLAGRFTTDDQGRRCIMLNNAGVRVTETYVPVILADHLPFDPTTNVSHLLPPVEGVEELLQIQLNRYACGSLVIGQTAHHRVADGQSMSSFFVAWAKIVRKLNIDPLPYHDRAAVTIPRSPPNVEFDHRSIEFKKNETADINASISPIDNLVVHFTPDFINKLKAKVVEGNCTRNPKYSSFECLLAHVWKRVTQARGLDLEKSTQVRVAVNGRARIKPAVPMEYFGNLVLWAYPKLIVSELLKGSHAHIAKVIHDAVAKIDNQYFQSFKDIGKIADEKKEDLEPTAPEIGNVLCPNLEVDSWLRFQFHDLDFGGGAPCSFYPPNIPVEGLIIFLPSCRDGGGVDCVMTLLPEHVLPFKQISHSLD</sequence>
<reference evidence="4 5" key="1">
    <citation type="journal article" date="2020" name="IScience">
        <title>Genome Sequencing of the Endangered Kingdonia uniflora (Circaeasteraceae, Ranunculales) Reveals Potential Mechanisms of Evolutionary Specialization.</title>
        <authorList>
            <person name="Sun Y."/>
            <person name="Deng T."/>
            <person name="Zhang A."/>
            <person name="Moore M.J."/>
            <person name="Landis J.B."/>
            <person name="Lin N."/>
            <person name="Zhang H."/>
            <person name="Zhang X."/>
            <person name="Huang J."/>
            <person name="Zhang X."/>
            <person name="Sun H."/>
            <person name="Wang H."/>
        </authorList>
    </citation>
    <scope>NUCLEOTIDE SEQUENCE [LARGE SCALE GENOMIC DNA]</scope>
    <source>
        <strain evidence="4">TB1705</strain>
        <tissue evidence="4">Leaf</tissue>
    </source>
</reference>
<protein>
    <submittedName>
        <fullName evidence="4">Uncharacterized protein</fullName>
    </submittedName>
</protein>
<dbReference type="Pfam" id="PF02458">
    <property type="entry name" value="Transferase"/>
    <property type="match status" value="1"/>
</dbReference>
<dbReference type="PANTHER" id="PTHR31642:SF278">
    <property type="entry name" value="TRYPTAMINE HYDROXYCINNAMOYLTRANSFERASE 1"/>
    <property type="match status" value="1"/>
</dbReference>
<keyword evidence="3" id="KW-0012">Acyltransferase</keyword>
<gene>
    <name evidence="4" type="ORF">GIB67_011554</name>
</gene>
<dbReference type="OrthoDB" id="671439at2759"/>